<evidence type="ECO:0000256" key="6">
    <source>
        <dbReference type="ARBA" id="ARBA00022842"/>
    </source>
</evidence>
<dbReference type="AlphaFoldDB" id="A0A165JK06"/>
<evidence type="ECO:0000256" key="4">
    <source>
        <dbReference type="ARBA" id="ARBA00013126"/>
    </source>
</evidence>
<dbReference type="GO" id="GO:0046553">
    <property type="term" value="F:D-malate dehydrogenase (decarboxylating) (NAD+) activity"/>
    <property type="evidence" value="ECO:0007669"/>
    <property type="project" value="UniProtKB-EC"/>
</dbReference>
<evidence type="ECO:0000313" key="12">
    <source>
        <dbReference type="EMBL" id="KZT61937.1"/>
    </source>
</evidence>
<dbReference type="InterPro" id="IPR050501">
    <property type="entry name" value="ICDH/IPMDH"/>
</dbReference>
<comment type="similarity">
    <text evidence="3">Belongs to the isocitrate and isopropylmalate dehydrogenases family.</text>
</comment>
<proteinExistence type="inferred from homology"/>
<dbReference type="SUPFAM" id="SSF53659">
    <property type="entry name" value="Isocitrate/Isopropylmalate dehydrogenase-like"/>
    <property type="match status" value="1"/>
</dbReference>
<name>A0A165JK06_9BASI</name>
<dbReference type="PANTHER" id="PTHR43275:SF1">
    <property type="entry name" value="D-MALATE DEHYDROGENASE [DECARBOXYLATING]"/>
    <property type="match status" value="1"/>
</dbReference>
<dbReference type="Gene3D" id="3.40.718.10">
    <property type="entry name" value="Isopropylmalate Dehydrogenase"/>
    <property type="match status" value="1"/>
</dbReference>
<dbReference type="GO" id="GO:0051287">
    <property type="term" value="F:NAD binding"/>
    <property type="evidence" value="ECO:0007669"/>
    <property type="project" value="InterPro"/>
</dbReference>
<dbReference type="InterPro" id="IPR011829">
    <property type="entry name" value="TTC_DH"/>
</dbReference>
<gene>
    <name evidence="12" type="ORF">CALCODRAFT_426966</name>
</gene>
<dbReference type="SMART" id="SM01329">
    <property type="entry name" value="Iso_dh"/>
    <property type="match status" value="1"/>
</dbReference>
<keyword evidence="7" id="KW-0560">Oxidoreductase</keyword>
<evidence type="ECO:0000313" key="13">
    <source>
        <dbReference type="Proteomes" id="UP000076842"/>
    </source>
</evidence>
<dbReference type="GO" id="GO:0000287">
    <property type="term" value="F:magnesium ion binding"/>
    <property type="evidence" value="ECO:0007669"/>
    <property type="project" value="InterPro"/>
</dbReference>
<dbReference type="Pfam" id="PF00180">
    <property type="entry name" value="Iso_dh"/>
    <property type="match status" value="1"/>
</dbReference>
<sequence length="356" mass="39121">MGKTYKIACIPGDGIGKEVIAASIDVLEVLQPLFDFKFEYTDLPWSSDYYRKNGRYMPPLPEALGTLRKHDAIFFGAVGDPDIPDHISLWELLLPIRQGLQLGSNVRPSKIFKGVKPPLANCEVGDLDWLILRENVEGEYCGQGGRSHTGTPYALGTELAVFTRFAIERHMRYAFELARQRPRKLLTLVTKSNAMRHGMVLWDETFYEVAKDYPDVKWDKMLVDAVTIRMVQKPKSMDVILCTNLHGDILSDLAAALSGSIGIAPSANVDPERKAPGLFEPVHGAAFDIMGKGIANPIATFWSAAEMLRWLGETKAADGLMGAIEHVLANGPLTGDLGGKANTEQVTQAVISALKQ</sequence>
<comment type="catalytic activity">
    <reaction evidence="10">
        <text>(R)-malate + NAD(+) = pyruvate + CO2 + NADH</text>
        <dbReference type="Rhea" id="RHEA:18365"/>
        <dbReference type="ChEBI" id="CHEBI:15361"/>
        <dbReference type="ChEBI" id="CHEBI:15588"/>
        <dbReference type="ChEBI" id="CHEBI:16526"/>
        <dbReference type="ChEBI" id="CHEBI:57540"/>
        <dbReference type="ChEBI" id="CHEBI:57945"/>
        <dbReference type="EC" id="1.1.1.83"/>
    </reaction>
</comment>
<keyword evidence="9" id="KW-0464">Manganese</keyword>
<evidence type="ECO:0000256" key="2">
    <source>
        <dbReference type="ARBA" id="ARBA00001946"/>
    </source>
</evidence>
<feature type="domain" description="Isopropylmalate dehydrogenase-like" evidence="11">
    <location>
        <begin position="6"/>
        <end position="350"/>
    </location>
</feature>
<dbReference type="STRING" id="1353952.A0A165JK06"/>
<keyword evidence="8" id="KW-0520">NAD</keyword>
<protein>
    <recommendedName>
        <fullName evidence="4">D-malate dehydrogenase (decarboxylating)</fullName>
        <ecNumber evidence="4">1.1.1.83</ecNumber>
    </recommendedName>
</protein>
<dbReference type="Proteomes" id="UP000076842">
    <property type="component" value="Unassembled WGS sequence"/>
</dbReference>
<organism evidence="12 13">
    <name type="scientific">Calocera cornea HHB12733</name>
    <dbReference type="NCBI Taxonomy" id="1353952"/>
    <lineage>
        <taxon>Eukaryota</taxon>
        <taxon>Fungi</taxon>
        <taxon>Dikarya</taxon>
        <taxon>Basidiomycota</taxon>
        <taxon>Agaricomycotina</taxon>
        <taxon>Dacrymycetes</taxon>
        <taxon>Dacrymycetales</taxon>
        <taxon>Dacrymycetaceae</taxon>
        <taxon>Calocera</taxon>
    </lineage>
</organism>
<dbReference type="OrthoDB" id="10261637at2759"/>
<reference evidence="12 13" key="1">
    <citation type="journal article" date="2016" name="Mol. Biol. Evol.">
        <title>Comparative Genomics of Early-Diverging Mushroom-Forming Fungi Provides Insights into the Origins of Lignocellulose Decay Capabilities.</title>
        <authorList>
            <person name="Nagy L.G."/>
            <person name="Riley R."/>
            <person name="Tritt A."/>
            <person name="Adam C."/>
            <person name="Daum C."/>
            <person name="Floudas D."/>
            <person name="Sun H."/>
            <person name="Yadav J.S."/>
            <person name="Pangilinan J."/>
            <person name="Larsson K.H."/>
            <person name="Matsuura K."/>
            <person name="Barry K."/>
            <person name="Labutti K."/>
            <person name="Kuo R."/>
            <person name="Ohm R.A."/>
            <person name="Bhattacharya S.S."/>
            <person name="Shirouzu T."/>
            <person name="Yoshinaga Y."/>
            <person name="Martin F.M."/>
            <person name="Grigoriev I.V."/>
            <person name="Hibbett D.S."/>
        </authorList>
    </citation>
    <scope>NUCLEOTIDE SEQUENCE [LARGE SCALE GENOMIC DNA]</scope>
    <source>
        <strain evidence="12 13">HHB12733</strain>
    </source>
</reference>
<evidence type="ECO:0000256" key="1">
    <source>
        <dbReference type="ARBA" id="ARBA00001936"/>
    </source>
</evidence>
<keyword evidence="5" id="KW-0479">Metal-binding</keyword>
<dbReference type="PROSITE" id="PS00470">
    <property type="entry name" value="IDH_IMDH"/>
    <property type="match status" value="1"/>
</dbReference>
<keyword evidence="6" id="KW-0460">Magnesium</keyword>
<evidence type="ECO:0000259" key="11">
    <source>
        <dbReference type="SMART" id="SM01329"/>
    </source>
</evidence>
<evidence type="ECO:0000256" key="10">
    <source>
        <dbReference type="ARBA" id="ARBA00049301"/>
    </source>
</evidence>
<dbReference type="EC" id="1.1.1.83" evidence="4"/>
<evidence type="ECO:0000256" key="8">
    <source>
        <dbReference type="ARBA" id="ARBA00023027"/>
    </source>
</evidence>
<evidence type="ECO:0000256" key="3">
    <source>
        <dbReference type="ARBA" id="ARBA00007769"/>
    </source>
</evidence>
<dbReference type="InParanoid" id="A0A165JK06"/>
<comment type="cofactor">
    <cofactor evidence="1">
        <name>Mn(2+)</name>
        <dbReference type="ChEBI" id="CHEBI:29035"/>
    </cofactor>
</comment>
<dbReference type="EMBL" id="KV423919">
    <property type="protein sequence ID" value="KZT61937.1"/>
    <property type="molecule type" value="Genomic_DNA"/>
</dbReference>
<keyword evidence="13" id="KW-1185">Reference proteome</keyword>
<dbReference type="InterPro" id="IPR019818">
    <property type="entry name" value="IsoCit/isopropylmalate_DH_CS"/>
</dbReference>
<accession>A0A165JK06</accession>
<evidence type="ECO:0000256" key="7">
    <source>
        <dbReference type="ARBA" id="ARBA00023002"/>
    </source>
</evidence>
<evidence type="ECO:0000256" key="9">
    <source>
        <dbReference type="ARBA" id="ARBA00023211"/>
    </source>
</evidence>
<comment type="cofactor">
    <cofactor evidence="2">
        <name>Mg(2+)</name>
        <dbReference type="ChEBI" id="CHEBI:18420"/>
    </cofactor>
</comment>
<dbReference type="NCBIfam" id="TIGR02089">
    <property type="entry name" value="TTC"/>
    <property type="match status" value="1"/>
</dbReference>
<evidence type="ECO:0000256" key="5">
    <source>
        <dbReference type="ARBA" id="ARBA00022723"/>
    </source>
</evidence>
<dbReference type="InterPro" id="IPR024084">
    <property type="entry name" value="IsoPropMal-DH-like_dom"/>
</dbReference>
<dbReference type="PANTHER" id="PTHR43275">
    <property type="entry name" value="D-MALATE DEHYDROGENASE [DECARBOXYLATING]"/>
    <property type="match status" value="1"/>
</dbReference>